<dbReference type="EMBL" id="CDOE01000079">
    <property type="protein sequence ID" value="CEN41281.1"/>
    <property type="molecule type" value="Genomic_DNA"/>
</dbReference>
<dbReference type="PANTHER" id="PTHR33238">
    <property type="entry name" value="IRON (METAL) DEPENDENT REPRESSOR, DTXR FAMILY"/>
    <property type="match status" value="1"/>
</dbReference>
<proteinExistence type="predicted"/>
<dbReference type="GO" id="GO:0046983">
    <property type="term" value="F:protein dimerization activity"/>
    <property type="evidence" value="ECO:0007669"/>
    <property type="project" value="InterPro"/>
</dbReference>
<dbReference type="InterPro" id="IPR022689">
    <property type="entry name" value="Iron_dep_repressor"/>
</dbReference>
<dbReference type="InterPro" id="IPR036388">
    <property type="entry name" value="WH-like_DNA-bd_sf"/>
</dbReference>
<dbReference type="InterPro" id="IPR008988">
    <property type="entry name" value="Transcriptional_repressor_C"/>
</dbReference>
<accession>A0A0B7HNJ2</accession>
<gene>
    <name evidence="5" type="ORF">CCAN12_800134</name>
</gene>
<dbReference type="GO" id="GO:0046914">
    <property type="term" value="F:transition metal ion binding"/>
    <property type="evidence" value="ECO:0007669"/>
    <property type="project" value="InterPro"/>
</dbReference>
<dbReference type="Proteomes" id="UP000044026">
    <property type="component" value="Unassembled WGS sequence"/>
</dbReference>
<dbReference type="InterPro" id="IPR007167">
    <property type="entry name" value="Fe-transptr_FeoA-like"/>
</dbReference>
<dbReference type="PANTHER" id="PTHR33238:SF11">
    <property type="entry name" value="TRANSCRIPTIONAL REGULATOR MNTR"/>
    <property type="match status" value="1"/>
</dbReference>
<dbReference type="SMART" id="SM00899">
    <property type="entry name" value="FeoA"/>
    <property type="match status" value="2"/>
</dbReference>
<evidence type="ECO:0000256" key="3">
    <source>
        <dbReference type="ARBA" id="ARBA00023004"/>
    </source>
</evidence>
<feature type="domain" description="Ferrous iron transporter FeoA-like" evidence="4">
    <location>
        <begin position="259"/>
        <end position="333"/>
    </location>
</feature>
<dbReference type="GO" id="GO:0005737">
    <property type="term" value="C:cytoplasm"/>
    <property type="evidence" value="ECO:0007669"/>
    <property type="project" value="UniProtKB-SubCell"/>
</dbReference>
<dbReference type="InterPro" id="IPR038157">
    <property type="entry name" value="FeoA_core_dom"/>
</dbReference>
<evidence type="ECO:0000256" key="2">
    <source>
        <dbReference type="ARBA" id="ARBA00011738"/>
    </source>
</evidence>
<organism evidence="5 6">
    <name type="scientific">Capnocytophaga canimorsus</name>
    <dbReference type="NCBI Taxonomy" id="28188"/>
    <lineage>
        <taxon>Bacteria</taxon>
        <taxon>Pseudomonadati</taxon>
        <taxon>Bacteroidota</taxon>
        <taxon>Flavobacteriia</taxon>
        <taxon>Flavobacteriales</taxon>
        <taxon>Flavobacteriaceae</taxon>
        <taxon>Capnocytophaga</taxon>
    </lineage>
</organism>
<dbReference type="InterPro" id="IPR050536">
    <property type="entry name" value="DtxR_MntR_Metal-Reg"/>
</dbReference>
<dbReference type="InterPro" id="IPR036421">
    <property type="entry name" value="Fe_dep_repressor_sf"/>
</dbReference>
<dbReference type="Gene3D" id="2.30.30.90">
    <property type="match status" value="1"/>
</dbReference>
<dbReference type="Gene3D" id="1.10.10.10">
    <property type="entry name" value="Winged helix-like DNA-binding domain superfamily/Winged helix DNA-binding domain"/>
    <property type="match status" value="1"/>
</dbReference>
<sequence>MWGLILFLLGVLLCVLAYFAFRPLGWYTKWQQESGGLKIITEDILKEVYSSPQQEVSFECLQGRMALSEKMLRKALLKMQHQGWLRQEQQQIKLTATGKQSALEIIRAHRLYEHFLAEKTGYAPIQWHKQAEKMEHHLNEKQLSEIIRQVGNPRYDPHGDPIPTEVGKLYIPSGEKLSRLEKGICGRIIHIEDEPTAIYRQILDKDIHVGSIIRVLDANTHSITFYSEGEQFVLKAEVAQNITVHIFDKESKLEHTQGVRLSGLKLGEKGRILSISAECRGANRRRLLDLGFVKGSQVVVQMSSPLENPKAYLIRNTLIALRDDQAKHILIEKIDT</sequence>
<comment type="subunit">
    <text evidence="2">Homodimer.</text>
</comment>
<evidence type="ECO:0000256" key="1">
    <source>
        <dbReference type="ARBA" id="ARBA00004496"/>
    </source>
</evidence>
<dbReference type="RefSeq" id="WP_052456197.1">
    <property type="nucleotide sequence ID" value="NZ_CP022382.1"/>
</dbReference>
<dbReference type="GO" id="GO:0003700">
    <property type="term" value="F:DNA-binding transcription factor activity"/>
    <property type="evidence" value="ECO:0007669"/>
    <property type="project" value="InterPro"/>
</dbReference>
<name>A0A0B7HNJ2_9FLAO</name>
<dbReference type="AlphaFoldDB" id="A0A0B7HNJ2"/>
<protein>
    <submittedName>
        <fullName evidence="5">Iron-dependent repressor ideR</fullName>
    </submittedName>
</protein>
<dbReference type="InterPro" id="IPR001367">
    <property type="entry name" value="Fe_dep_repressor"/>
</dbReference>
<feature type="domain" description="Ferrous iron transporter FeoA-like" evidence="4">
    <location>
        <begin position="175"/>
        <end position="246"/>
    </location>
</feature>
<reference evidence="5 6" key="1">
    <citation type="submission" date="2015-01" db="EMBL/GenBank/DDBJ databases">
        <authorList>
            <person name="Xiang T."/>
            <person name="Song Y."/>
            <person name="Huang L."/>
            <person name="Wang B."/>
            <person name="Wu P."/>
        </authorList>
    </citation>
    <scope>NUCLEOTIDE SEQUENCE [LARGE SCALE GENOMIC DNA]</scope>
    <source>
        <strain evidence="5 6">Cc12</strain>
    </source>
</reference>
<evidence type="ECO:0000313" key="5">
    <source>
        <dbReference type="EMBL" id="CEN41281.1"/>
    </source>
</evidence>
<dbReference type="SUPFAM" id="SSF47979">
    <property type="entry name" value="Iron-dependent repressor protein, dimerization domain"/>
    <property type="match status" value="1"/>
</dbReference>
<dbReference type="SUPFAM" id="SSF50037">
    <property type="entry name" value="C-terminal domain of transcriptional repressors"/>
    <property type="match status" value="1"/>
</dbReference>
<dbReference type="GeneID" id="69580247"/>
<dbReference type="Pfam" id="PF04023">
    <property type="entry name" value="FeoA"/>
    <property type="match status" value="2"/>
</dbReference>
<keyword evidence="3" id="KW-0408">Iron</keyword>
<dbReference type="Pfam" id="PF02742">
    <property type="entry name" value="Fe_dep_repr_C"/>
    <property type="match status" value="1"/>
</dbReference>
<dbReference type="SMART" id="SM00529">
    <property type="entry name" value="HTH_DTXR"/>
    <property type="match status" value="1"/>
</dbReference>
<evidence type="ECO:0000259" key="4">
    <source>
        <dbReference type="SMART" id="SM00899"/>
    </source>
</evidence>
<comment type="subcellular location">
    <subcellularLocation>
        <location evidence="1">Cytoplasm</location>
    </subcellularLocation>
</comment>
<evidence type="ECO:0000313" key="6">
    <source>
        <dbReference type="Proteomes" id="UP000044026"/>
    </source>
</evidence>